<proteinExistence type="predicted"/>
<keyword evidence="1" id="KW-1133">Transmembrane helix</keyword>
<dbReference type="OrthoDB" id="1466970at2"/>
<evidence type="ECO:0000313" key="3">
    <source>
        <dbReference type="Proteomes" id="UP000007364"/>
    </source>
</evidence>
<dbReference type="RefSeq" id="WP_008990628.1">
    <property type="nucleotide sequence ID" value="NZ_AMSG01000003.1"/>
</dbReference>
<comment type="caution">
    <text evidence="2">The sequence shown here is derived from an EMBL/GenBank/DDBJ whole genome shotgun (WGS) entry which is preliminary data.</text>
</comment>
<protein>
    <recommendedName>
        <fullName evidence="4">DUF4258 domain-containing protein</fullName>
    </recommendedName>
</protein>
<accession>K2QMD7</accession>
<evidence type="ECO:0000313" key="2">
    <source>
        <dbReference type="EMBL" id="EKF56032.1"/>
    </source>
</evidence>
<keyword evidence="1" id="KW-0472">Membrane</keyword>
<keyword evidence="3" id="KW-1185">Reference proteome</keyword>
<dbReference type="STRING" id="555500.I215_03775"/>
<organism evidence="2 3">
    <name type="scientific">Galbibacter marinus</name>
    <dbReference type="NCBI Taxonomy" id="555500"/>
    <lineage>
        <taxon>Bacteria</taxon>
        <taxon>Pseudomonadati</taxon>
        <taxon>Bacteroidota</taxon>
        <taxon>Flavobacteriia</taxon>
        <taxon>Flavobacteriales</taxon>
        <taxon>Flavobacteriaceae</taxon>
        <taxon>Galbibacter</taxon>
    </lineage>
</organism>
<evidence type="ECO:0008006" key="4">
    <source>
        <dbReference type="Google" id="ProtNLM"/>
    </source>
</evidence>
<evidence type="ECO:0000256" key="1">
    <source>
        <dbReference type="SAM" id="Phobius"/>
    </source>
</evidence>
<sequence length="133" mass="15413">MSLFKRFGFYLFGVCLGLIFVAYFFKEKRAEFCYLPNCRTLKTIRTQDTLSFSPSVQSLIDNKKILEENIDSILTYGSVNFTKSKIDRSDVSSFEVCNTYYIDGYVNKQPVELVVYNCKFSAEIQKLNRIASQ</sequence>
<keyword evidence="1" id="KW-0812">Transmembrane</keyword>
<dbReference type="PATRIC" id="fig|555500.3.peg.784"/>
<gene>
    <name evidence="2" type="ORF">I215_03775</name>
</gene>
<dbReference type="Proteomes" id="UP000007364">
    <property type="component" value="Unassembled WGS sequence"/>
</dbReference>
<feature type="transmembrane region" description="Helical" evidence="1">
    <location>
        <begin position="7"/>
        <end position="25"/>
    </location>
</feature>
<name>K2QMD7_9FLAO</name>
<reference evidence="2 3" key="1">
    <citation type="journal article" date="2012" name="J. Bacteriol.">
        <title>Genome Sequence of Galbibacter marinum Type Strain ck-I2-15.</title>
        <authorList>
            <person name="Lai Q."/>
            <person name="Li C."/>
            <person name="Shao Z."/>
        </authorList>
    </citation>
    <scope>NUCLEOTIDE SEQUENCE [LARGE SCALE GENOMIC DNA]</scope>
    <source>
        <strain evidence="3">ck-I2-15</strain>
    </source>
</reference>
<dbReference type="AlphaFoldDB" id="K2QMD7"/>
<dbReference type="EMBL" id="AMSG01000003">
    <property type="protein sequence ID" value="EKF56032.1"/>
    <property type="molecule type" value="Genomic_DNA"/>
</dbReference>